<accession>A0A4V3UNK5</accession>
<name>A0A4V3UNK5_9EURO</name>
<dbReference type="VEuPathDB" id="FungiDB:EYZ11_008952"/>
<evidence type="ECO:0000313" key="1">
    <source>
        <dbReference type="EMBL" id="THC91584.1"/>
    </source>
</evidence>
<protein>
    <submittedName>
        <fullName evidence="1">Uncharacterized protein</fullName>
    </submittedName>
</protein>
<evidence type="ECO:0000313" key="2">
    <source>
        <dbReference type="Proteomes" id="UP000308092"/>
    </source>
</evidence>
<proteinExistence type="predicted"/>
<dbReference type="EMBL" id="SOSA01000402">
    <property type="protein sequence ID" value="THC91584.1"/>
    <property type="molecule type" value="Genomic_DNA"/>
</dbReference>
<keyword evidence="2" id="KW-1185">Reference proteome</keyword>
<sequence>MTGEDCMIQAYDPEEKILDYQAVCQFAKLLLQLDTADRPATTLQPESEDFANARLGTTVEELLNITADVFVTTCRSPAHIWLGYYKIAHVTVKRVQDPNLRPNPRGSPE</sequence>
<dbReference type="AlphaFoldDB" id="A0A4V3UNK5"/>
<reference evidence="1 2" key="1">
    <citation type="submission" date="2019-03" db="EMBL/GenBank/DDBJ databases">
        <title>The genome sequence of a newly discovered highly antifungal drug resistant Aspergillus species, Aspergillus tanneri NIH 1004.</title>
        <authorList>
            <person name="Mounaud S."/>
            <person name="Singh I."/>
            <person name="Joardar V."/>
            <person name="Pakala S."/>
            <person name="Pakala S."/>
            <person name="Venepally P."/>
            <person name="Hoover J."/>
            <person name="Nierman W."/>
            <person name="Chung J."/>
            <person name="Losada L."/>
        </authorList>
    </citation>
    <scope>NUCLEOTIDE SEQUENCE [LARGE SCALE GENOMIC DNA]</scope>
    <source>
        <strain evidence="1 2">NIH1004</strain>
    </source>
</reference>
<dbReference type="Proteomes" id="UP000308092">
    <property type="component" value="Unassembled WGS sequence"/>
</dbReference>
<comment type="caution">
    <text evidence="1">The sequence shown here is derived from an EMBL/GenBank/DDBJ whole genome shotgun (WGS) entry which is preliminary data.</text>
</comment>
<gene>
    <name evidence="1" type="ORF">EYZ11_008952</name>
</gene>
<organism evidence="1 2">
    <name type="scientific">Aspergillus tanneri</name>
    <dbReference type="NCBI Taxonomy" id="1220188"/>
    <lineage>
        <taxon>Eukaryota</taxon>
        <taxon>Fungi</taxon>
        <taxon>Dikarya</taxon>
        <taxon>Ascomycota</taxon>
        <taxon>Pezizomycotina</taxon>
        <taxon>Eurotiomycetes</taxon>
        <taxon>Eurotiomycetidae</taxon>
        <taxon>Eurotiales</taxon>
        <taxon>Aspergillaceae</taxon>
        <taxon>Aspergillus</taxon>
        <taxon>Aspergillus subgen. Circumdati</taxon>
    </lineage>
</organism>